<name>A0A059DJ21_EUCGR</name>
<keyword evidence="6 8" id="KW-0472">Membrane</keyword>
<dbReference type="AlphaFoldDB" id="A0A059DJ21"/>
<feature type="compositionally biased region" description="Low complexity" evidence="7">
    <location>
        <begin position="158"/>
        <end position="170"/>
    </location>
</feature>
<dbReference type="OMA" id="FLFEEYN"/>
<evidence type="ECO:0000256" key="8">
    <source>
        <dbReference type="SAM" id="Phobius"/>
    </source>
</evidence>
<proteinExistence type="inferred from homology"/>
<comment type="similarity">
    <text evidence="2">Belongs to the PC-esterase family. TBL subfamily.</text>
</comment>
<dbReference type="GO" id="GO:0016020">
    <property type="term" value="C:membrane"/>
    <property type="evidence" value="ECO:0007669"/>
    <property type="project" value="UniProtKB-SubCell"/>
</dbReference>
<keyword evidence="4" id="KW-0735">Signal-anchor</keyword>
<reference evidence="11" key="1">
    <citation type="submission" date="2013-07" db="EMBL/GenBank/DDBJ databases">
        <title>The genome of Eucalyptus grandis.</title>
        <authorList>
            <person name="Schmutz J."/>
            <person name="Hayes R."/>
            <person name="Myburg A."/>
            <person name="Tuskan G."/>
            <person name="Grattapaglia D."/>
            <person name="Rokhsar D.S."/>
        </authorList>
    </citation>
    <scope>NUCLEOTIDE SEQUENCE</scope>
    <source>
        <tissue evidence="11">Leaf extractions</tissue>
    </source>
</reference>
<gene>
    <name evidence="11" type="ORF">EUGRSUZ_A02463</name>
</gene>
<protein>
    <submittedName>
        <fullName evidence="11">Uncharacterized protein</fullName>
    </submittedName>
</protein>
<dbReference type="InterPro" id="IPR029962">
    <property type="entry name" value="TBL"/>
</dbReference>
<dbReference type="Pfam" id="PF14416">
    <property type="entry name" value="PMR5N"/>
    <property type="match status" value="1"/>
</dbReference>
<evidence type="ECO:0000256" key="4">
    <source>
        <dbReference type="ARBA" id="ARBA00022968"/>
    </source>
</evidence>
<dbReference type="Gramene" id="KCW90320">
    <property type="protein sequence ID" value="KCW90320"/>
    <property type="gene ID" value="EUGRSUZ_A02463"/>
</dbReference>
<dbReference type="eggNOG" id="ENOG502QVEF">
    <property type="taxonomic scope" value="Eukaryota"/>
</dbReference>
<evidence type="ECO:0000259" key="9">
    <source>
        <dbReference type="Pfam" id="PF13839"/>
    </source>
</evidence>
<dbReference type="FunCoup" id="A0A059DJ21">
    <property type="interactions" value="158"/>
</dbReference>
<evidence type="ECO:0000256" key="6">
    <source>
        <dbReference type="ARBA" id="ARBA00023136"/>
    </source>
</evidence>
<feature type="compositionally biased region" description="Polar residues" evidence="7">
    <location>
        <begin position="219"/>
        <end position="237"/>
    </location>
</feature>
<evidence type="ECO:0000256" key="7">
    <source>
        <dbReference type="SAM" id="MobiDB-lite"/>
    </source>
</evidence>
<dbReference type="GO" id="GO:0005794">
    <property type="term" value="C:Golgi apparatus"/>
    <property type="evidence" value="ECO:0000318"/>
    <property type="project" value="GO_Central"/>
</dbReference>
<evidence type="ECO:0000256" key="3">
    <source>
        <dbReference type="ARBA" id="ARBA00022692"/>
    </source>
</evidence>
<dbReference type="STRING" id="71139.A0A059DJ21"/>
<feature type="region of interest" description="Disordered" evidence="7">
    <location>
        <begin position="266"/>
        <end position="285"/>
    </location>
</feature>
<dbReference type="OrthoDB" id="630188at2759"/>
<feature type="domain" description="Trichome birefringence-like C-terminal" evidence="9">
    <location>
        <begin position="349"/>
        <end position="634"/>
    </location>
</feature>
<dbReference type="InParanoid" id="A0A059DJ21"/>
<keyword evidence="5 8" id="KW-1133">Transmembrane helix</keyword>
<evidence type="ECO:0000256" key="5">
    <source>
        <dbReference type="ARBA" id="ARBA00022989"/>
    </source>
</evidence>
<dbReference type="EMBL" id="KK198753">
    <property type="protein sequence ID" value="KCW90320.1"/>
    <property type="molecule type" value="Genomic_DNA"/>
</dbReference>
<keyword evidence="3 8" id="KW-0812">Transmembrane</keyword>
<dbReference type="PANTHER" id="PTHR32285">
    <property type="entry name" value="PROTEIN TRICHOME BIREFRINGENCE-LIKE 9-RELATED"/>
    <property type="match status" value="1"/>
</dbReference>
<dbReference type="PANTHER" id="PTHR32285:SF22">
    <property type="entry name" value="PROTEIN TRICHOME BIREFRINGENCE"/>
    <property type="match status" value="1"/>
</dbReference>
<feature type="domain" description="Trichome birefringence-like N-terminal" evidence="10">
    <location>
        <begin position="295"/>
        <end position="348"/>
    </location>
</feature>
<dbReference type="GO" id="GO:0016413">
    <property type="term" value="F:O-acetyltransferase activity"/>
    <property type="evidence" value="ECO:0000318"/>
    <property type="project" value="GO_Central"/>
</dbReference>
<evidence type="ECO:0000256" key="2">
    <source>
        <dbReference type="ARBA" id="ARBA00007727"/>
    </source>
</evidence>
<sequence length="643" mass="71692">MADPSKHHLPIGGGGGLFFFYSDLRSLLRTKRTAALAYGLTFAFVAFTFFLLLNPSSSSSSDSSSPWFSNIFATAPATATATPTAASAADSYRSQSSPLFSYFFPNEDGAAAGGAVSSPPPSSDNVRTGSNATASRPPEERNSTRVPVNSDKDPIFRPNQTANASTASAAKPPPARNITLSSSGSAALEAPKQDEVKNATQSAAKLETPKPTTPEVPKQNQTSVAAPGSSVNRTQSPAEPLAPPAKKDTAKVAQVVGEKQIKPNYTNSLLRKQGNDTVSGTSAKQGTGDWIESLKKCDFFDGEWVKDDSYPLYKPGSCSLIDEQFNCILNGRPDKDYQKYRWRPKGCNLPRLNARHMIELLRGKRLVFVGDSLNRNMWESLVCILRGAVKDHKKVYEASGRQHFRGEASYSFVFKDYDFTVEFFVSPFLVREWEMPDKNGSKKETLRLDLVGRSSDQYKDADIIIFNTGHWWTHDKTSKGKDYYQEGSHVYGELNVLEAFRKALTTWGRWVDANVNPMKSIVFFRGYSDSHFSGGQWNSGGQCDHETQPIKNDTYLRQYPPKMIVLEKVFRGMKTHVNYLNVTKMTDYRKDGHPSIYRKQHLTDVERRSPLRFQDCSHWCLPGVPDAWNEILYAELLVKLNQK</sequence>
<comment type="subcellular location">
    <subcellularLocation>
        <location evidence="1">Membrane</location>
        <topology evidence="1">Single-pass membrane protein</topology>
    </subcellularLocation>
</comment>
<evidence type="ECO:0000259" key="10">
    <source>
        <dbReference type="Pfam" id="PF14416"/>
    </source>
</evidence>
<evidence type="ECO:0000256" key="1">
    <source>
        <dbReference type="ARBA" id="ARBA00004167"/>
    </source>
</evidence>
<dbReference type="Pfam" id="PF13839">
    <property type="entry name" value="PC-Esterase"/>
    <property type="match status" value="1"/>
</dbReference>
<organism evidence="11">
    <name type="scientific">Eucalyptus grandis</name>
    <name type="common">Flooded gum</name>
    <dbReference type="NCBI Taxonomy" id="71139"/>
    <lineage>
        <taxon>Eukaryota</taxon>
        <taxon>Viridiplantae</taxon>
        <taxon>Streptophyta</taxon>
        <taxon>Embryophyta</taxon>
        <taxon>Tracheophyta</taxon>
        <taxon>Spermatophyta</taxon>
        <taxon>Magnoliopsida</taxon>
        <taxon>eudicotyledons</taxon>
        <taxon>Gunneridae</taxon>
        <taxon>Pentapetalae</taxon>
        <taxon>rosids</taxon>
        <taxon>malvids</taxon>
        <taxon>Myrtales</taxon>
        <taxon>Myrtaceae</taxon>
        <taxon>Myrtoideae</taxon>
        <taxon>Eucalypteae</taxon>
        <taxon>Eucalyptus</taxon>
    </lineage>
</organism>
<feature type="transmembrane region" description="Helical" evidence="8">
    <location>
        <begin position="35"/>
        <end position="53"/>
    </location>
</feature>
<feature type="compositionally biased region" description="Polar residues" evidence="7">
    <location>
        <begin position="124"/>
        <end position="134"/>
    </location>
</feature>
<feature type="compositionally biased region" description="Low complexity" evidence="7">
    <location>
        <begin position="209"/>
        <end position="218"/>
    </location>
</feature>
<feature type="region of interest" description="Disordered" evidence="7">
    <location>
        <begin position="111"/>
        <end position="251"/>
    </location>
</feature>
<accession>A0A059DJ21</accession>
<dbReference type="InterPro" id="IPR025846">
    <property type="entry name" value="TBL_N"/>
</dbReference>
<evidence type="ECO:0000313" key="11">
    <source>
        <dbReference type="EMBL" id="KCW90320.1"/>
    </source>
</evidence>
<dbReference type="InterPro" id="IPR026057">
    <property type="entry name" value="TBL_C"/>
</dbReference>
<dbReference type="KEGG" id="egr:104446001"/>